<sequence length="268" mass="31455">MLDYYQTQKDEERTRKKRKFRLFFTGIFLVLVIVGIFLICKTAVFQIKDIEIQGNQLVENESILEIINKELGELSWPLNWIFVKDSSIFLTLKREEILQKIENDNPPMETINLKIDYFKKKVSISLVEREKFALWCQESVACWWFDKEGVVFIEGPATEGELIPKIVDYSGIEIAEGKSIVADKEYVRNIVLIFDFLEKTEISARTLELRDLTLAEMTTVSDNFPKIYFSLRHSPFFASEAISQIKDKLSKIEYIDLTVENRVYYKEK</sequence>
<keyword evidence="3" id="KW-1133">Transmembrane helix</keyword>
<evidence type="ECO:0000313" key="5">
    <source>
        <dbReference type="EMBL" id="OGM89874.1"/>
    </source>
</evidence>
<proteinExistence type="predicted"/>
<gene>
    <name evidence="5" type="ORF">A2108_01090</name>
</gene>
<protein>
    <recommendedName>
        <fullName evidence="4">POTRA domain-containing protein</fullName>
    </recommendedName>
</protein>
<dbReference type="EMBL" id="MGIN01000010">
    <property type="protein sequence ID" value="OGM89874.1"/>
    <property type="molecule type" value="Genomic_DNA"/>
</dbReference>
<evidence type="ECO:0000256" key="2">
    <source>
        <dbReference type="ARBA" id="ARBA00023136"/>
    </source>
</evidence>
<comment type="caution">
    <text evidence="5">The sequence shown here is derived from an EMBL/GenBank/DDBJ whole genome shotgun (WGS) entry which is preliminary data.</text>
</comment>
<dbReference type="Proteomes" id="UP000178303">
    <property type="component" value="Unassembled WGS sequence"/>
</dbReference>
<accession>A0A1F8DMN4</accession>
<dbReference type="InterPro" id="IPR034746">
    <property type="entry name" value="POTRA"/>
</dbReference>
<keyword evidence="2 3" id="KW-0472">Membrane</keyword>
<dbReference type="GO" id="GO:0016020">
    <property type="term" value="C:membrane"/>
    <property type="evidence" value="ECO:0007669"/>
    <property type="project" value="UniProtKB-SubCell"/>
</dbReference>
<evidence type="ECO:0000256" key="3">
    <source>
        <dbReference type="SAM" id="Phobius"/>
    </source>
</evidence>
<evidence type="ECO:0000259" key="4">
    <source>
        <dbReference type="PROSITE" id="PS51779"/>
    </source>
</evidence>
<evidence type="ECO:0000256" key="1">
    <source>
        <dbReference type="ARBA" id="ARBA00004370"/>
    </source>
</evidence>
<organism evidence="5 6">
    <name type="scientific">Candidatus Wolfebacteria bacterium GWA1_42_9</name>
    <dbReference type="NCBI Taxonomy" id="1802553"/>
    <lineage>
        <taxon>Bacteria</taxon>
        <taxon>Candidatus Wolfeibacteriota</taxon>
    </lineage>
</organism>
<comment type="subcellular location">
    <subcellularLocation>
        <location evidence="1">Membrane</location>
    </subcellularLocation>
</comment>
<feature type="domain" description="POTRA" evidence="4">
    <location>
        <begin position="45"/>
        <end position="129"/>
    </location>
</feature>
<evidence type="ECO:0000313" key="6">
    <source>
        <dbReference type="Proteomes" id="UP000178303"/>
    </source>
</evidence>
<dbReference type="AlphaFoldDB" id="A0A1F8DMN4"/>
<reference evidence="5 6" key="1">
    <citation type="journal article" date="2016" name="Nat. Commun.">
        <title>Thousands of microbial genomes shed light on interconnected biogeochemical processes in an aquifer system.</title>
        <authorList>
            <person name="Anantharaman K."/>
            <person name="Brown C.T."/>
            <person name="Hug L.A."/>
            <person name="Sharon I."/>
            <person name="Castelle C.J."/>
            <person name="Probst A.J."/>
            <person name="Thomas B.C."/>
            <person name="Singh A."/>
            <person name="Wilkins M.J."/>
            <person name="Karaoz U."/>
            <person name="Brodie E.L."/>
            <person name="Williams K.H."/>
            <person name="Hubbard S.S."/>
            <person name="Banfield J.F."/>
        </authorList>
    </citation>
    <scope>NUCLEOTIDE SEQUENCE [LARGE SCALE GENOMIC DNA]</scope>
</reference>
<keyword evidence="3" id="KW-0812">Transmembrane</keyword>
<dbReference type="PROSITE" id="PS51779">
    <property type="entry name" value="POTRA"/>
    <property type="match status" value="1"/>
</dbReference>
<feature type="transmembrane region" description="Helical" evidence="3">
    <location>
        <begin position="20"/>
        <end position="39"/>
    </location>
</feature>
<name>A0A1F8DMN4_9BACT</name>